<gene>
    <name evidence="7" type="ORF">KMW28_21285</name>
</gene>
<dbReference type="EMBL" id="CP076133">
    <property type="protein sequence ID" value="QWG04958.1"/>
    <property type="molecule type" value="Genomic_DNA"/>
</dbReference>
<dbReference type="RefSeq" id="WP_169662349.1">
    <property type="nucleotide sequence ID" value="NZ_CP076133.1"/>
</dbReference>
<evidence type="ECO:0000256" key="4">
    <source>
        <dbReference type="ARBA" id="ARBA00023136"/>
    </source>
</evidence>
<dbReference type="GO" id="GO:0016020">
    <property type="term" value="C:membrane"/>
    <property type="evidence" value="ECO:0007669"/>
    <property type="project" value="UniProtKB-SubCell"/>
</dbReference>
<evidence type="ECO:0000259" key="6">
    <source>
        <dbReference type="Pfam" id="PF06271"/>
    </source>
</evidence>
<dbReference type="PANTHER" id="PTHR38480">
    <property type="entry name" value="SLR0254 PROTEIN"/>
    <property type="match status" value="1"/>
</dbReference>
<reference evidence="7 8" key="1">
    <citation type="submission" date="2021-05" db="EMBL/GenBank/DDBJ databases">
        <title>Comparative genomic studies on the polysaccharide-degrading batcterial strains of the Flammeovirga genus.</title>
        <authorList>
            <person name="Zewei F."/>
            <person name="Zheng Z."/>
            <person name="Yu L."/>
            <person name="Ruyue G."/>
            <person name="Yanhong M."/>
            <person name="Yuanyuan C."/>
            <person name="Jingyan G."/>
            <person name="Wenjun H."/>
        </authorList>
    </citation>
    <scope>NUCLEOTIDE SEQUENCE [LARGE SCALE GENOMIC DNA]</scope>
    <source>
        <strain evidence="7 8">NBRC:100898</strain>
    </source>
</reference>
<evidence type="ECO:0000256" key="1">
    <source>
        <dbReference type="ARBA" id="ARBA00004141"/>
    </source>
</evidence>
<proteinExistence type="predicted"/>
<protein>
    <submittedName>
        <fullName evidence="7">RDD family protein</fullName>
    </submittedName>
</protein>
<sequence>MIKLNANNIQTEPHLLKRTIATIIDYGIYFIFFNLYVKTFGELSDDGGYKVNGIASLPIFLIWFIYFPIVEGLFGKTLGHLAVGLKVIDRRGKNITMLQAFKRRFLDPIDLLFHGGIVAFFVVKYANKHQRVGDIVAKTLVVGNEKVFCLDCGEDLFLDPIDQQNGFFECPNCQTKNILWEKKMPN</sequence>
<dbReference type="KEGG" id="fya:KMW28_21285"/>
<organism evidence="7 8">
    <name type="scientific">Flammeovirga yaeyamensis</name>
    <dbReference type="NCBI Taxonomy" id="367791"/>
    <lineage>
        <taxon>Bacteria</taxon>
        <taxon>Pseudomonadati</taxon>
        <taxon>Bacteroidota</taxon>
        <taxon>Cytophagia</taxon>
        <taxon>Cytophagales</taxon>
        <taxon>Flammeovirgaceae</taxon>
        <taxon>Flammeovirga</taxon>
    </lineage>
</organism>
<evidence type="ECO:0000313" key="8">
    <source>
        <dbReference type="Proteomes" id="UP000678679"/>
    </source>
</evidence>
<dbReference type="AlphaFoldDB" id="A0AAX1NFI1"/>
<accession>A0AAX1NFI1</accession>
<name>A0AAX1NFI1_9BACT</name>
<dbReference type="PANTHER" id="PTHR38480:SF1">
    <property type="entry name" value="SLR0254 PROTEIN"/>
    <property type="match status" value="1"/>
</dbReference>
<feature type="transmembrane region" description="Helical" evidence="5">
    <location>
        <begin position="20"/>
        <end position="37"/>
    </location>
</feature>
<evidence type="ECO:0000256" key="2">
    <source>
        <dbReference type="ARBA" id="ARBA00022692"/>
    </source>
</evidence>
<dbReference type="Proteomes" id="UP000678679">
    <property type="component" value="Chromosome 2"/>
</dbReference>
<evidence type="ECO:0000256" key="5">
    <source>
        <dbReference type="SAM" id="Phobius"/>
    </source>
</evidence>
<dbReference type="InterPro" id="IPR010432">
    <property type="entry name" value="RDD"/>
</dbReference>
<keyword evidence="2 5" id="KW-0812">Transmembrane</keyword>
<keyword evidence="3 5" id="KW-1133">Transmembrane helix</keyword>
<feature type="transmembrane region" description="Helical" evidence="5">
    <location>
        <begin position="49"/>
        <end position="69"/>
    </location>
</feature>
<dbReference type="Pfam" id="PF06271">
    <property type="entry name" value="RDD"/>
    <property type="match status" value="1"/>
</dbReference>
<keyword evidence="8" id="KW-1185">Reference proteome</keyword>
<comment type="subcellular location">
    <subcellularLocation>
        <location evidence="1">Membrane</location>
        <topology evidence="1">Multi-pass membrane protein</topology>
    </subcellularLocation>
</comment>
<keyword evidence="4 5" id="KW-0472">Membrane</keyword>
<feature type="domain" description="RDD" evidence="6">
    <location>
        <begin position="13"/>
        <end position="138"/>
    </location>
</feature>
<evidence type="ECO:0000313" key="7">
    <source>
        <dbReference type="EMBL" id="QWG04958.1"/>
    </source>
</evidence>
<evidence type="ECO:0000256" key="3">
    <source>
        <dbReference type="ARBA" id="ARBA00022989"/>
    </source>
</evidence>